<feature type="region of interest" description="Disordered" evidence="1">
    <location>
        <begin position="38"/>
        <end position="60"/>
    </location>
</feature>
<dbReference type="EMBL" id="BTSX01000002">
    <property type="protein sequence ID" value="GMS86458.1"/>
    <property type="molecule type" value="Genomic_DNA"/>
</dbReference>
<evidence type="ECO:0000313" key="3">
    <source>
        <dbReference type="Proteomes" id="UP001432027"/>
    </source>
</evidence>
<sequence length="74" mass="8269">EEEENEDEEMEVVDDTVEMEHGEETMDDAEEIVNEKEDVDVENVGPAAPDSEEEHANLDDVHCPVTIGDVLAEK</sequence>
<name>A0AAV5T0U0_9BILA</name>
<dbReference type="AlphaFoldDB" id="A0AAV5T0U0"/>
<evidence type="ECO:0000256" key="1">
    <source>
        <dbReference type="SAM" id="MobiDB-lite"/>
    </source>
</evidence>
<accession>A0AAV5T0U0</accession>
<dbReference type="Proteomes" id="UP001432027">
    <property type="component" value="Unassembled WGS sequence"/>
</dbReference>
<keyword evidence="3" id="KW-1185">Reference proteome</keyword>
<comment type="caution">
    <text evidence="2">The sequence shown here is derived from an EMBL/GenBank/DDBJ whole genome shotgun (WGS) entry which is preliminary data.</text>
</comment>
<gene>
    <name evidence="2" type="ORF">PENTCL1PPCAC_8633</name>
</gene>
<feature type="non-terminal residue" evidence="2">
    <location>
        <position position="1"/>
    </location>
</feature>
<proteinExistence type="predicted"/>
<feature type="non-terminal residue" evidence="2">
    <location>
        <position position="74"/>
    </location>
</feature>
<protein>
    <submittedName>
        <fullName evidence="2">Uncharacterized protein</fullName>
    </submittedName>
</protein>
<reference evidence="2" key="1">
    <citation type="submission" date="2023-10" db="EMBL/GenBank/DDBJ databases">
        <title>Genome assembly of Pristionchus species.</title>
        <authorList>
            <person name="Yoshida K."/>
            <person name="Sommer R.J."/>
        </authorList>
    </citation>
    <scope>NUCLEOTIDE SEQUENCE</scope>
    <source>
        <strain evidence="2">RS0144</strain>
    </source>
</reference>
<organism evidence="2 3">
    <name type="scientific">Pristionchus entomophagus</name>
    <dbReference type="NCBI Taxonomy" id="358040"/>
    <lineage>
        <taxon>Eukaryota</taxon>
        <taxon>Metazoa</taxon>
        <taxon>Ecdysozoa</taxon>
        <taxon>Nematoda</taxon>
        <taxon>Chromadorea</taxon>
        <taxon>Rhabditida</taxon>
        <taxon>Rhabditina</taxon>
        <taxon>Diplogasteromorpha</taxon>
        <taxon>Diplogasteroidea</taxon>
        <taxon>Neodiplogasteridae</taxon>
        <taxon>Pristionchus</taxon>
    </lineage>
</organism>
<evidence type="ECO:0000313" key="2">
    <source>
        <dbReference type="EMBL" id="GMS86458.1"/>
    </source>
</evidence>